<organism evidence="1 2">
    <name type="scientific">Serratia plymuthica</name>
    <dbReference type="NCBI Taxonomy" id="82996"/>
    <lineage>
        <taxon>Bacteria</taxon>
        <taxon>Pseudomonadati</taxon>
        <taxon>Pseudomonadota</taxon>
        <taxon>Gammaproteobacteria</taxon>
        <taxon>Enterobacterales</taxon>
        <taxon>Yersiniaceae</taxon>
        <taxon>Serratia</taxon>
    </lineage>
</organism>
<dbReference type="PANTHER" id="PTHR39339">
    <property type="entry name" value="SLR1444 PROTEIN"/>
    <property type="match status" value="1"/>
</dbReference>
<dbReference type="RefSeq" id="WP_004953242.1">
    <property type="nucleotide sequence ID" value="NZ_CAMISH010000011.1"/>
</dbReference>
<dbReference type="PROSITE" id="PS51708">
    <property type="entry name" value="CHAD"/>
    <property type="match status" value="1"/>
</dbReference>
<dbReference type="AlphaFoldDB" id="A0A318NWR4"/>
<sequence length="257" mass="29720">MAFTESIIAHFRRLENALNQALARLQDTTDTEALHDVRINLRRIRSLLRPLRGTPGVAQLDNAAASLGKLTTPIRDLEVLIAELARHPLEWQTNVRKTELQSRNLALASHPLLFRFPNLLHDWPKSFHKAKRRHAKRRVAHRLSRQVKQLRLALADGHYDRHRLRLLIKRLRYVTDAYPQFSLITPEAAASLKEAQNALGDWHDRFVWCRQAENQQDLWPLLPEWQDAQETALERAEAALFALSRALTSKTRDASRS</sequence>
<accession>A0A318NWR4</accession>
<evidence type="ECO:0000313" key="1">
    <source>
        <dbReference type="EMBL" id="PYD36672.1"/>
    </source>
</evidence>
<dbReference type="EMBL" id="PESE01000010">
    <property type="protein sequence ID" value="PYD36672.1"/>
    <property type="molecule type" value="Genomic_DNA"/>
</dbReference>
<dbReference type="InterPro" id="IPR007899">
    <property type="entry name" value="CHAD_dom"/>
</dbReference>
<dbReference type="Proteomes" id="UP000248196">
    <property type="component" value="Unassembled WGS sequence"/>
</dbReference>
<dbReference type="InterPro" id="IPR038186">
    <property type="entry name" value="CHAD_dom_sf"/>
</dbReference>
<dbReference type="Gene3D" id="1.40.20.10">
    <property type="entry name" value="CHAD domain"/>
    <property type="match status" value="1"/>
</dbReference>
<dbReference type="SMART" id="SM00880">
    <property type="entry name" value="CHAD"/>
    <property type="match status" value="1"/>
</dbReference>
<protein>
    <submittedName>
        <fullName evidence="1">CHAD domain-containing protein</fullName>
    </submittedName>
</protein>
<evidence type="ECO:0000313" key="2">
    <source>
        <dbReference type="Proteomes" id="UP000248196"/>
    </source>
</evidence>
<comment type="caution">
    <text evidence="1">The sequence shown here is derived from an EMBL/GenBank/DDBJ whole genome shotgun (WGS) entry which is preliminary data.</text>
</comment>
<dbReference type="OrthoDB" id="8587394at2"/>
<dbReference type="Pfam" id="PF05235">
    <property type="entry name" value="CHAD"/>
    <property type="match status" value="1"/>
</dbReference>
<name>A0A318NWR4_SERPL</name>
<proteinExistence type="predicted"/>
<dbReference type="PANTHER" id="PTHR39339:SF1">
    <property type="entry name" value="CHAD DOMAIN-CONTAINING PROTEIN"/>
    <property type="match status" value="1"/>
</dbReference>
<gene>
    <name evidence="1" type="ORF">CT690_23275</name>
</gene>
<reference evidence="1 2" key="1">
    <citation type="submission" date="2017-11" db="EMBL/GenBank/DDBJ databases">
        <title>Genome sequence of the oocydin A producing rhizobacterium Serratia plymuthica 4Rx5.</title>
        <authorList>
            <person name="Matilla M.A."/>
            <person name="Udaondo Z."/>
            <person name="Salmond G.P.C."/>
        </authorList>
    </citation>
    <scope>NUCLEOTIDE SEQUENCE [LARGE SCALE GENOMIC DNA]</scope>
    <source>
        <strain evidence="1 2">4Rx5</strain>
    </source>
</reference>